<protein>
    <recommendedName>
        <fullName evidence="4">Stage II sporulation protein M</fullName>
    </recommendedName>
</protein>
<dbReference type="EMBL" id="JBBMFI010000001">
    <property type="protein sequence ID" value="MEQ2564628.1"/>
    <property type="molecule type" value="Genomic_DNA"/>
</dbReference>
<keyword evidence="1" id="KW-1133">Transmembrane helix</keyword>
<keyword evidence="1" id="KW-0472">Membrane</keyword>
<feature type="transmembrane region" description="Helical" evidence="1">
    <location>
        <begin position="190"/>
        <end position="212"/>
    </location>
</feature>
<reference evidence="2 3" key="1">
    <citation type="submission" date="2024-03" db="EMBL/GenBank/DDBJ databases">
        <title>Human intestinal bacterial collection.</title>
        <authorList>
            <person name="Pauvert C."/>
            <person name="Hitch T.C.A."/>
            <person name="Clavel T."/>
        </authorList>
    </citation>
    <scope>NUCLEOTIDE SEQUENCE [LARGE SCALE GENOMIC DNA]</scope>
    <source>
        <strain evidence="2 3">CLA-AP-H18</strain>
    </source>
</reference>
<evidence type="ECO:0000313" key="2">
    <source>
        <dbReference type="EMBL" id="MEQ2564628.1"/>
    </source>
</evidence>
<name>A0ABV1HSR1_9FIRM</name>
<feature type="transmembrane region" description="Helical" evidence="1">
    <location>
        <begin position="76"/>
        <end position="99"/>
    </location>
</feature>
<keyword evidence="1" id="KW-0812">Transmembrane</keyword>
<sequence length="215" mass="24160">MKGIVLKIKSPKNFHNRKNNITYFIKRYGIFAMFLISILVGFILGIYFGVNTDLEFKKSFDFLFPTDFTSRASLDYLGVFSCNFAPIFIFFVAIFLLGFCPWGNGLTPLVTMFKGFGMGLSLTTLCSISGLKGFGFFLLAMIPGFFVSSASLALQGEKTFHLSANVFKVIIKKENISLELREFVEDSATCLFIAMVGSVVDSVLFLLLYFHFFNI</sequence>
<feature type="transmembrane region" description="Helical" evidence="1">
    <location>
        <begin position="111"/>
        <end position="130"/>
    </location>
</feature>
<evidence type="ECO:0000313" key="3">
    <source>
        <dbReference type="Proteomes" id="UP001478133"/>
    </source>
</evidence>
<proteinExistence type="predicted"/>
<dbReference type="Proteomes" id="UP001478133">
    <property type="component" value="Unassembled WGS sequence"/>
</dbReference>
<organism evidence="2 3">
    <name type="scientific">Ruminococcoides intestinihominis</name>
    <dbReference type="NCBI Taxonomy" id="3133161"/>
    <lineage>
        <taxon>Bacteria</taxon>
        <taxon>Bacillati</taxon>
        <taxon>Bacillota</taxon>
        <taxon>Clostridia</taxon>
        <taxon>Eubacteriales</taxon>
        <taxon>Oscillospiraceae</taxon>
        <taxon>Ruminococcoides</taxon>
    </lineage>
</organism>
<evidence type="ECO:0008006" key="4">
    <source>
        <dbReference type="Google" id="ProtNLM"/>
    </source>
</evidence>
<gene>
    <name evidence="2" type="ORF">ABFO16_00050</name>
</gene>
<accession>A0ABV1HSR1</accession>
<keyword evidence="3" id="KW-1185">Reference proteome</keyword>
<dbReference type="RefSeq" id="WP_022505660.1">
    <property type="nucleotide sequence ID" value="NZ_JBBMEY010000001.1"/>
</dbReference>
<comment type="caution">
    <text evidence="2">The sequence shown here is derived from an EMBL/GenBank/DDBJ whole genome shotgun (WGS) entry which is preliminary data.</text>
</comment>
<evidence type="ECO:0000256" key="1">
    <source>
        <dbReference type="SAM" id="Phobius"/>
    </source>
</evidence>
<feature type="transmembrane region" description="Helical" evidence="1">
    <location>
        <begin position="28"/>
        <end position="50"/>
    </location>
</feature>